<dbReference type="Proteomes" id="UP000218334">
    <property type="component" value="Unassembled WGS sequence"/>
</dbReference>
<keyword evidence="1" id="KW-0732">Signal</keyword>
<protein>
    <submittedName>
        <fullName evidence="2">Uncharacterized protein</fullName>
    </submittedName>
</protein>
<proteinExistence type="predicted"/>
<gene>
    <name evidence="2" type="ORF">ARMSODRAFT_974556</name>
</gene>
<keyword evidence="3" id="KW-1185">Reference proteome</keyword>
<name>A0A2H3BZP1_9AGAR</name>
<organism evidence="2 3">
    <name type="scientific">Armillaria solidipes</name>
    <dbReference type="NCBI Taxonomy" id="1076256"/>
    <lineage>
        <taxon>Eukaryota</taxon>
        <taxon>Fungi</taxon>
        <taxon>Dikarya</taxon>
        <taxon>Basidiomycota</taxon>
        <taxon>Agaricomycotina</taxon>
        <taxon>Agaricomycetes</taxon>
        <taxon>Agaricomycetidae</taxon>
        <taxon>Agaricales</taxon>
        <taxon>Marasmiineae</taxon>
        <taxon>Physalacriaceae</taxon>
        <taxon>Armillaria</taxon>
    </lineage>
</organism>
<feature type="chain" id="PRO_5013729394" evidence="1">
    <location>
        <begin position="20"/>
        <end position="145"/>
    </location>
</feature>
<accession>A0A2H3BZP1</accession>
<evidence type="ECO:0000313" key="2">
    <source>
        <dbReference type="EMBL" id="PBK70057.1"/>
    </source>
</evidence>
<evidence type="ECO:0000256" key="1">
    <source>
        <dbReference type="SAM" id="SignalP"/>
    </source>
</evidence>
<sequence length="145" mass="15859">MIPPLKLCLMSVIAALVRRGTHKCGVACRRLKVDSIAFNISDTFEARRRVQKVVQTRLEVKVLEKSRLLGNYQPNIVASNCRSDDFGIIPGFRGALTNAVNAIVAARVGPVTSGGRGQRDHPRWSRKAQLVDVHKQSAMLLAAGT</sequence>
<reference evidence="3" key="1">
    <citation type="journal article" date="2017" name="Nat. Ecol. Evol.">
        <title>Genome expansion and lineage-specific genetic innovations in the forest pathogenic fungi Armillaria.</title>
        <authorList>
            <person name="Sipos G."/>
            <person name="Prasanna A.N."/>
            <person name="Walter M.C."/>
            <person name="O'Connor E."/>
            <person name="Balint B."/>
            <person name="Krizsan K."/>
            <person name="Kiss B."/>
            <person name="Hess J."/>
            <person name="Varga T."/>
            <person name="Slot J."/>
            <person name="Riley R."/>
            <person name="Boka B."/>
            <person name="Rigling D."/>
            <person name="Barry K."/>
            <person name="Lee J."/>
            <person name="Mihaltcheva S."/>
            <person name="LaButti K."/>
            <person name="Lipzen A."/>
            <person name="Waldron R."/>
            <person name="Moloney N.M."/>
            <person name="Sperisen C."/>
            <person name="Kredics L."/>
            <person name="Vagvoelgyi C."/>
            <person name="Patrignani A."/>
            <person name="Fitzpatrick D."/>
            <person name="Nagy I."/>
            <person name="Doyle S."/>
            <person name="Anderson J.B."/>
            <person name="Grigoriev I.V."/>
            <person name="Gueldener U."/>
            <person name="Muensterkoetter M."/>
            <person name="Nagy L.G."/>
        </authorList>
    </citation>
    <scope>NUCLEOTIDE SEQUENCE [LARGE SCALE GENOMIC DNA]</scope>
    <source>
        <strain evidence="3">28-4</strain>
    </source>
</reference>
<feature type="signal peptide" evidence="1">
    <location>
        <begin position="1"/>
        <end position="19"/>
    </location>
</feature>
<evidence type="ECO:0000313" key="3">
    <source>
        <dbReference type="Proteomes" id="UP000218334"/>
    </source>
</evidence>
<dbReference type="EMBL" id="KZ293427">
    <property type="protein sequence ID" value="PBK70057.1"/>
    <property type="molecule type" value="Genomic_DNA"/>
</dbReference>
<dbReference type="AlphaFoldDB" id="A0A2H3BZP1"/>